<dbReference type="InterPro" id="IPR025164">
    <property type="entry name" value="Toastrack_DUF4097"/>
</dbReference>
<proteinExistence type="predicted"/>
<evidence type="ECO:0000259" key="1">
    <source>
        <dbReference type="Pfam" id="PF13349"/>
    </source>
</evidence>
<dbReference type="AlphaFoldDB" id="A0AA37QCK1"/>
<keyword evidence="3" id="KW-1185">Reference proteome</keyword>
<comment type="caution">
    <text evidence="2">The sequence shown here is derived from an EMBL/GenBank/DDBJ whole genome shotgun (WGS) entry which is preliminary data.</text>
</comment>
<evidence type="ECO:0000313" key="3">
    <source>
        <dbReference type="Proteomes" id="UP001161325"/>
    </source>
</evidence>
<accession>A0AA37QCK1</accession>
<dbReference type="Proteomes" id="UP001161325">
    <property type="component" value="Unassembled WGS sequence"/>
</dbReference>
<name>A0AA37QCK1_9BACT</name>
<organism evidence="2 3">
    <name type="scientific">Roseisolibacter agri</name>
    <dbReference type="NCBI Taxonomy" id="2014610"/>
    <lineage>
        <taxon>Bacteria</taxon>
        <taxon>Pseudomonadati</taxon>
        <taxon>Gemmatimonadota</taxon>
        <taxon>Gemmatimonadia</taxon>
        <taxon>Gemmatimonadales</taxon>
        <taxon>Gemmatimonadaceae</taxon>
        <taxon>Roseisolibacter</taxon>
    </lineage>
</organism>
<gene>
    <name evidence="2" type="ORF">rosag_07410</name>
</gene>
<dbReference type="EMBL" id="BRXS01000001">
    <property type="protein sequence ID" value="GLC24228.1"/>
    <property type="molecule type" value="Genomic_DNA"/>
</dbReference>
<reference evidence="2" key="1">
    <citation type="submission" date="2022-08" db="EMBL/GenBank/DDBJ databases">
        <title>Draft genome sequencing of Roseisolibacter agri AW1220.</title>
        <authorList>
            <person name="Tobiishi Y."/>
            <person name="Tonouchi A."/>
        </authorList>
    </citation>
    <scope>NUCLEOTIDE SEQUENCE</scope>
    <source>
        <strain evidence="2">AW1220</strain>
    </source>
</reference>
<protein>
    <recommendedName>
        <fullName evidence="1">DUF4097 domain-containing protein</fullName>
    </recommendedName>
</protein>
<sequence>MTASRLSPVVSHVVSPVVRLLAGAALLLPLAGLVALPRTAAAQRDERSEPNAFTWTGSIPAGRWIYVRNLNGPIRVERGGDRVEVVAERRWGRDADPKRVRFTAEKAGDGQSMVVCAIWSESGSCDEDGYSRERDSRWGDRDDGWVAVDFVVRVPSGVRVDVRTVNGSLEVRGATAEVVARTTNGGVRAETLGGPVDARTTNGSIFASMRSVGDARDLDFRTTNGSVTVEMPASLGAEVEMSTVNGRVSTEFPVTISGRIDPKRLRARVGDGSRRVSMRTVNGSVELRRASDR</sequence>
<dbReference type="RefSeq" id="WP_284348676.1">
    <property type="nucleotide sequence ID" value="NZ_BRXS01000001.1"/>
</dbReference>
<dbReference type="Pfam" id="PF13349">
    <property type="entry name" value="DUF4097"/>
    <property type="match status" value="1"/>
</dbReference>
<evidence type="ECO:0000313" key="2">
    <source>
        <dbReference type="EMBL" id="GLC24228.1"/>
    </source>
</evidence>
<feature type="domain" description="DUF4097" evidence="1">
    <location>
        <begin position="159"/>
        <end position="287"/>
    </location>
</feature>